<dbReference type="Proteomes" id="UP000887159">
    <property type="component" value="Unassembled WGS sequence"/>
</dbReference>
<reference evidence="2" key="1">
    <citation type="submission" date="2020-08" db="EMBL/GenBank/DDBJ databases">
        <title>Multicomponent nature underlies the extraordinary mechanical properties of spider dragline silk.</title>
        <authorList>
            <person name="Kono N."/>
            <person name="Nakamura H."/>
            <person name="Mori M."/>
            <person name="Yoshida Y."/>
            <person name="Ohtoshi R."/>
            <person name="Malay A.D."/>
            <person name="Moran D.A.P."/>
            <person name="Tomita M."/>
            <person name="Numata K."/>
            <person name="Arakawa K."/>
        </authorList>
    </citation>
    <scope>NUCLEOTIDE SEQUENCE</scope>
</reference>
<evidence type="ECO:0000313" key="2">
    <source>
        <dbReference type="EMBL" id="GFX98045.1"/>
    </source>
</evidence>
<gene>
    <name evidence="2" type="primary">NCL1_44662</name>
    <name evidence="2" type="ORF">TNCV_4906951</name>
</gene>
<comment type="caution">
    <text evidence="2">The sequence shown here is derived from an EMBL/GenBank/DDBJ whole genome shotgun (WGS) entry which is preliminary data.</text>
</comment>
<dbReference type="PROSITE" id="PS50879">
    <property type="entry name" value="RNASE_H_1"/>
    <property type="match status" value="1"/>
</dbReference>
<dbReference type="SUPFAM" id="SSF53098">
    <property type="entry name" value="Ribonuclease H-like"/>
    <property type="match status" value="1"/>
</dbReference>
<feature type="domain" description="RNase H type-1" evidence="1">
    <location>
        <begin position="1"/>
        <end position="47"/>
    </location>
</feature>
<keyword evidence="3" id="KW-1185">Reference proteome</keyword>
<proteinExistence type="predicted"/>
<organism evidence="2 3">
    <name type="scientific">Trichonephila clavipes</name>
    <name type="common">Golden silk orbweaver</name>
    <name type="synonym">Nephila clavipes</name>
    <dbReference type="NCBI Taxonomy" id="2585209"/>
    <lineage>
        <taxon>Eukaryota</taxon>
        <taxon>Metazoa</taxon>
        <taxon>Ecdysozoa</taxon>
        <taxon>Arthropoda</taxon>
        <taxon>Chelicerata</taxon>
        <taxon>Arachnida</taxon>
        <taxon>Araneae</taxon>
        <taxon>Araneomorphae</taxon>
        <taxon>Entelegynae</taxon>
        <taxon>Araneoidea</taxon>
        <taxon>Nephilidae</taxon>
        <taxon>Trichonephila</taxon>
    </lineage>
</organism>
<evidence type="ECO:0000259" key="1">
    <source>
        <dbReference type="PROSITE" id="PS50879"/>
    </source>
</evidence>
<dbReference type="GO" id="GO:0004523">
    <property type="term" value="F:RNA-DNA hybrid ribonuclease activity"/>
    <property type="evidence" value="ECO:0007669"/>
    <property type="project" value="InterPro"/>
</dbReference>
<protein>
    <recommendedName>
        <fullName evidence="1">RNase H type-1 domain-containing protein</fullName>
    </recommendedName>
</protein>
<dbReference type="GO" id="GO:0003676">
    <property type="term" value="F:nucleic acid binding"/>
    <property type="evidence" value="ECO:0007669"/>
    <property type="project" value="InterPro"/>
</dbReference>
<dbReference type="EMBL" id="BMAU01021201">
    <property type="protein sequence ID" value="GFX98045.1"/>
    <property type="molecule type" value="Genomic_DNA"/>
</dbReference>
<dbReference type="InterPro" id="IPR002156">
    <property type="entry name" value="RNaseH_domain"/>
</dbReference>
<dbReference type="AlphaFoldDB" id="A0A8X6RP80"/>
<dbReference type="Pfam" id="PF00075">
    <property type="entry name" value="RNase_H"/>
    <property type="match status" value="1"/>
</dbReference>
<name>A0A8X6RP80_TRICX</name>
<evidence type="ECO:0000313" key="3">
    <source>
        <dbReference type="Proteomes" id="UP000887159"/>
    </source>
</evidence>
<dbReference type="InterPro" id="IPR036397">
    <property type="entry name" value="RNaseH_sf"/>
</dbReference>
<accession>A0A8X6RP80</accession>
<dbReference type="Gene3D" id="3.30.420.10">
    <property type="entry name" value="Ribonuclease H-like superfamily/Ribonuclease H"/>
    <property type="match status" value="1"/>
</dbReference>
<dbReference type="InterPro" id="IPR012337">
    <property type="entry name" value="RNaseH-like_sf"/>
</dbReference>
<sequence>MNCTGLDILSKLVRLGQRKQVCLQWIPSHVGVPGNEAADELAGRGCDLPNTSSTVLTHTEIPSFQRNKMNLTWRNPPAHHWYAAKSPGLSIQCRSSRAHQTALARLRSSHLRSMTFVQGVKSFFTCPCSLLASPAHLLDCWGISLRQLYEEQDLVSKWLGYSSGHSHGLVVSVSKVRALVPLKTQLGEMLMRVKSVVPQPPHDIEVGTLPPVSILPFEHGSKV</sequence>